<keyword evidence="1" id="KW-1133">Transmembrane helix</keyword>
<feature type="chain" id="PRO_5016788839" evidence="2">
    <location>
        <begin position="38"/>
        <end position="425"/>
    </location>
</feature>
<feature type="transmembrane region" description="Helical" evidence="1">
    <location>
        <begin position="346"/>
        <end position="373"/>
    </location>
</feature>
<dbReference type="InterPro" id="IPR014194">
    <property type="entry name" value="Spore_III_AE"/>
</dbReference>
<feature type="transmembrane region" description="Helical" evidence="1">
    <location>
        <begin position="274"/>
        <end position="292"/>
    </location>
</feature>
<dbReference type="AlphaFoldDB" id="A0A383RCU7"/>
<protein>
    <submittedName>
        <fullName evidence="3">Stage III sporulation protein (Feeding tube apparatus)</fullName>
    </submittedName>
</protein>
<proteinExistence type="predicted"/>
<keyword evidence="1" id="KW-0812">Transmembrane</keyword>
<reference evidence="4" key="1">
    <citation type="submission" date="2018-08" db="EMBL/GenBank/DDBJ databases">
        <authorList>
            <person name="Chevrot R."/>
        </authorList>
    </citation>
    <scope>NUCLEOTIDE SEQUENCE [LARGE SCALE GENOMIC DNA]</scope>
</reference>
<evidence type="ECO:0000256" key="2">
    <source>
        <dbReference type="SAM" id="SignalP"/>
    </source>
</evidence>
<organism evidence="3 4">
    <name type="scientific">Paenibacillus alvei</name>
    <name type="common">Bacillus alvei</name>
    <dbReference type="NCBI Taxonomy" id="44250"/>
    <lineage>
        <taxon>Bacteria</taxon>
        <taxon>Bacillati</taxon>
        <taxon>Bacillota</taxon>
        <taxon>Bacilli</taxon>
        <taxon>Bacillales</taxon>
        <taxon>Paenibacillaceae</taxon>
        <taxon>Paenibacillus</taxon>
    </lineage>
</organism>
<dbReference type="Proteomes" id="UP000304148">
    <property type="component" value="Chromosome"/>
</dbReference>
<dbReference type="RefSeq" id="WP_138186608.1">
    <property type="nucleotide sequence ID" value="NZ_LS992241.1"/>
</dbReference>
<name>A0A383RCU7_PAEAL</name>
<dbReference type="NCBIfam" id="TIGR02829">
    <property type="entry name" value="spore_III_AE"/>
    <property type="match status" value="1"/>
</dbReference>
<sequence>MNRIQFEERHWNMVYRKRVWLLLLLCVLFASVGTAFAAPAIEDKQVTQQQQIQEEVPTRPAATEAWIEQQTKRLQTGEVERYWNDLLVKYGGYFPRDAMPDFVDLLLPGGEKLTVSNVFKAIGKFMLQEVFMNGKLIVTIVILVVFSMVLETLQTAFERNTVSKIAYTISYMVIIILAINSFQIAIGFAKEAISSMINFMMAMVPLLLTLLASMGNVVTVTVMHPLIIFMVHLVGTLIYVGVFPLLFFSAILHIVSSISDKYKVTQLANLMRSISVGLLGVLLTIFLGVISVQGATSSVTDGVSIRTAKYITGNFVPVIGRAFSDATDTVISASLLVKNAVGLSGVIILLFLCAFPAIKILTLTLIYNASAAIMQPLGDSPVLGCLKTIGKSMIYVFAALAAVGLMFFLAITILITAGNVTVMMR</sequence>
<dbReference type="EMBL" id="LS992241">
    <property type="protein sequence ID" value="SYX84790.1"/>
    <property type="molecule type" value="Genomic_DNA"/>
</dbReference>
<accession>A0A383RCU7</accession>
<evidence type="ECO:0000313" key="4">
    <source>
        <dbReference type="Proteomes" id="UP000304148"/>
    </source>
</evidence>
<feature type="transmembrane region" description="Helical" evidence="1">
    <location>
        <begin position="393"/>
        <end position="417"/>
    </location>
</feature>
<evidence type="ECO:0000256" key="1">
    <source>
        <dbReference type="SAM" id="Phobius"/>
    </source>
</evidence>
<keyword evidence="1" id="KW-0472">Membrane</keyword>
<evidence type="ECO:0000313" key="3">
    <source>
        <dbReference type="EMBL" id="SYX84790.1"/>
    </source>
</evidence>
<feature type="transmembrane region" description="Helical" evidence="1">
    <location>
        <begin position="226"/>
        <end position="254"/>
    </location>
</feature>
<keyword evidence="2" id="KW-0732">Signal</keyword>
<feature type="signal peptide" evidence="2">
    <location>
        <begin position="1"/>
        <end position="37"/>
    </location>
</feature>
<dbReference type="Pfam" id="PF09546">
    <property type="entry name" value="Spore_III_AE"/>
    <property type="match status" value="1"/>
</dbReference>
<feature type="transmembrane region" description="Helical" evidence="1">
    <location>
        <begin position="192"/>
        <end position="214"/>
    </location>
</feature>
<gene>
    <name evidence="3" type="primary">spoIIIAE</name>
    <name evidence="3" type="ORF">PBLR_13212</name>
</gene>
<feature type="transmembrane region" description="Helical" evidence="1">
    <location>
        <begin position="136"/>
        <end position="153"/>
    </location>
</feature>
<feature type="transmembrane region" description="Helical" evidence="1">
    <location>
        <begin position="165"/>
        <end position="186"/>
    </location>
</feature>